<proteinExistence type="predicted"/>
<keyword evidence="2" id="KW-1185">Reference proteome</keyword>
<reference evidence="1 2" key="1">
    <citation type="submission" date="2024-08" db="EMBL/GenBank/DDBJ databases">
        <title>Insights into the chromosomal genome structure of Flemingia macrophylla.</title>
        <authorList>
            <person name="Ding Y."/>
            <person name="Zhao Y."/>
            <person name="Bi W."/>
            <person name="Wu M."/>
            <person name="Zhao G."/>
            <person name="Gong Y."/>
            <person name="Li W."/>
            <person name="Zhang P."/>
        </authorList>
    </citation>
    <scope>NUCLEOTIDE SEQUENCE [LARGE SCALE GENOMIC DNA]</scope>
    <source>
        <strain evidence="1">DYQJB</strain>
        <tissue evidence="1">Leaf</tissue>
    </source>
</reference>
<evidence type="ECO:0000313" key="1">
    <source>
        <dbReference type="EMBL" id="KAL2317175.1"/>
    </source>
</evidence>
<dbReference type="AlphaFoldDB" id="A0ABD1L0X6"/>
<dbReference type="EMBL" id="JBGMDY010000011">
    <property type="protein sequence ID" value="KAL2317175.1"/>
    <property type="molecule type" value="Genomic_DNA"/>
</dbReference>
<accession>A0ABD1L0X6</accession>
<sequence>MKGDSELNGGKLKGTKRVRKAEWRHWEQVVEALGAGNGILIFTTKHERLNMHEFMFHDRFDASGWRRRRAAASSSHRSRLDLVHVLFAHLTFFQPMPTTTPFEGGHDAWDVLYAAAGQVARMKINEASSKMDFHNRGVLGGLSPPVAAENAFFVNQGVSQVRYQVRPEQVLKQQCGGSVWGRHRKVGWVTKRHHPCSQVQNRVREFGYDYEGVKCARPLPHSVWHPLQVKHQNQQVAHFGPGLQAVSGVKRSHYSHSRVLALVEYRGGPWWVEESGELLDAFSVVVALICKLLFFPGTTDRVCSSGRLVDY</sequence>
<dbReference type="Proteomes" id="UP001603857">
    <property type="component" value="Unassembled WGS sequence"/>
</dbReference>
<protein>
    <submittedName>
        <fullName evidence="1">Uncharacterized protein</fullName>
    </submittedName>
</protein>
<name>A0ABD1L0X6_9FABA</name>
<evidence type="ECO:0000313" key="2">
    <source>
        <dbReference type="Proteomes" id="UP001603857"/>
    </source>
</evidence>
<organism evidence="1 2">
    <name type="scientific">Flemingia macrophylla</name>
    <dbReference type="NCBI Taxonomy" id="520843"/>
    <lineage>
        <taxon>Eukaryota</taxon>
        <taxon>Viridiplantae</taxon>
        <taxon>Streptophyta</taxon>
        <taxon>Embryophyta</taxon>
        <taxon>Tracheophyta</taxon>
        <taxon>Spermatophyta</taxon>
        <taxon>Magnoliopsida</taxon>
        <taxon>eudicotyledons</taxon>
        <taxon>Gunneridae</taxon>
        <taxon>Pentapetalae</taxon>
        <taxon>rosids</taxon>
        <taxon>fabids</taxon>
        <taxon>Fabales</taxon>
        <taxon>Fabaceae</taxon>
        <taxon>Papilionoideae</taxon>
        <taxon>50 kb inversion clade</taxon>
        <taxon>NPAAA clade</taxon>
        <taxon>indigoferoid/millettioid clade</taxon>
        <taxon>Phaseoleae</taxon>
        <taxon>Flemingia</taxon>
    </lineage>
</organism>
<gene>
    <name evidence="1" type="ORF">Fmac_031051</name>
</gene>
<comment type="caution">
    <text evidence="1">The sequence shown here is derived from an EMBL/GenBank/DDBJ whole genome shotgun (WGS) entry which is preliminary data.</text>
</comment>